<dbReference type="InterPro" id="IPR027417">
    <property type="entry name" value="P-loop_NTPase"/>
</dbReference>
<dbReference type="InterPro" id="IPR011646">
    <property type="entry name" value="KAP_P-loop"/>
</dbReference>
<keyword evidence="3" id="KW-1185">Reference proteome</keyword>
<feature type="domain" description="KAP NTPase" evidence="1">
    <location>
        <begin position="26"/>
        <end position="329"/>
    </location>
</feature>
<reference evidence="2 3" key="1">
    <citation type="journal article" date="2023" name="PLoS ONE">
        <title>Complete genome assembly of Hawai'i environmental nontuberculous mycobacteria reveals unexpected co-isolation with methylobacteria.</title>
        <authorList>
            <person name="Hendrix J."/>
            <person name="Epperson L.E."/>
            <person name="Tong E.I."/>
            <person name="Chan Y.L."/>
            <person name="Hasan N.A."/>
            <person name="Dawrs S.N."/>
            <person name="Norton G.J."/>
            <person name="Virdi R."/>
            <person name="Crooks J.L."/>
            <person name="Chan E.D."/>
            <person name="Honda J.R."/>
            <person name="Strong M."/>
        </authorList>
    </citation>
    <scope>NUCLEOTIDE SEQUENCE [LARGE SCALE GENOMIC DNA]</scope>
    <source>
        <strain evidence="2 3">NJH_HI01</strain>
    </source>
</reference>
<dbReference type="InterPro" id="IPR052754">
    <property type="entry name" value="NTPase_KAP_P-loop"/>
</dbReference>
<dbReference type="PANTHER" id="PTHR22674:SF6">
    <property type="entry name" value="NTPASE KAP FAMILY P-LOOP DOMAIN-CONTAINING PROTEIN 1"/>
    <property type="match status" value="1"/>
</dbReference>
<dbReference type="PANTHER" id="PTHR22674">
    <property type="entry name" value="NTPASE, KAP FAMILY P-LOOP DOMAIN-CONTAINING 1"/>
    <property type="match status" value="1"/>
</dbReference>
<gene>
    <name evidence="2" type="ORF">PUR21_23120</name>
</gene>
<comment type="caution">
    <text evidence="2">The sequence shown here is derived from an EMBL/GenBank/DDBJ whole genome shotgun (WGS) entry which is preliminary data.</text>
</comment>
<evidence type="ECO:0000259" key="1">
    <source>
        <dbReference type="Pfam" id="PF07693"/>
    </source>
</evidence>
<evidence type="ECO:0000313" key="3">
    <source>
        <dbReference type="Proteomes" id="UP001404845"/>
    </source>
</evidence>
<dbReference type="RefSeq" id="WP_200672173.1">
    <property type="nucleotide sequence ID" value="NZ_JACWCW010000110.1"/>
</dbReference>
<name>A0ABU9ZGB7_9HYPH</name>
<dbReference type="EMBL" id="JAQYXL010000001">
    <property type="protein sequence ID" value="MEN3230479.1"/>
    <property type="molecule type" value="Genomic_DNA"/>
</dbReference>
<accession>A0ABU9ZGB7</accession>
<proteinExistence type="predicted"/>
<organism evidence="2 3">
    <name type="scientific">Methylorubrum rhodesianum</name>
    <dbReference type="NCBI Taxonomy" id="29427"/>
    <lineage>
        <taxon>Bacteria</taxon>
        <taxon>Pseudomonadati</taxon>
        <taxon>Pseudomonadota</taxon>
        <taxon>Alphaproteobacteria</taxon>
        <taxon>Hyphomicrobiales</taxon>
        <taxon>Methylobacteriaceae</taxon>
        <taxon>Methylorubrum</taxon>
    </lineage>
</organism>
<dbReference type="SUPFAM" id="SSF52540">
    <property type="entry name" value="P-loop containing nucleoside triphosphate hydrolases"/>
    <property type="match status" value="1"/>
</dbReference>
<sequence length="745" mass="80899">MTDQAAAAPLAADRPITTKAEDCLHYQAFAGALARSIVERAPSDGFVIGVQAQWGMGKSSAINLMLEAIGELEEGVVEGRRLKVRPFNPWLFSGLETLAAAYVSELARVIDETLGESAPEGTRRFLEGLIRGGAEMVGGAVAVGAVALTGGAAAPGAAALKSVVAGAMNYGADRLQARSLDARIGDLRTQLARIESKILVIIDDLDRLQPEEVRQVLTLVKTFGNLPNVIHLLVYDRMIVDRALGAAPAQGDPERRLPTYLEKIVQVELDLPPPGPAGLRKLTFDRLAAIVGPNPPMEQEDWGAVARLAFQRYLLSPRDVTRLCNALSVAWPAVAGEAYVPDLVAIEMLRHFEPRTYALIRDNRSFVTGEAALLGEEAETALGRSITESISPSGREQILDLLCRMFPAMQRRLRPRHLDYRSRVPSSSGRRIGSPQGFDAYFRFSAPLDEIPVSELRRIRAGLADPELIRGAFRSAVERRRSDGVTFAAPLLEEISGMLADGAAVEPCLIDVVMEFAENLMRARDEVADFFRVDNVERLDNFLALAVERTHEPRRQATLLETALRATTGLHASALLVAVLGRDHQVVWNSHEPRDPPLVSRAALDRIGAAVAERISRAAETGTLDTKPMIGLTLRVWATFDGPAGPSAWAAARLNDAAAALDLAFAQMGRVTSSAPPYNYRDIDRLPDPEVFDASAFADTIAGHLANDRVPEEDKSDAERFVRKVRRLIGTAQQGAPSDIDPDDD</sequence>
<dbReference type="Proteomes" id="UP001404845">
    <property type="component" value="Unassembled WGS sequence"/>
</dbReference>
<protein>
    <submittedName>
        <fullName evidence="2">P-loop NTPase fold protein</fullName>
    </submittedName>
</protein>
<evidence type="ECO:0000313" key="2">
    <source>
        <dbReference type="EMBL" id="MEN3230479.1"/>
    </source>
</evidence>
<dbReference type="Pfam" id="PF07693">
    <property type="entry name" value="KAP_NTPase"/>
    <property type="match status" value="1"/>
</dbReference>